<evidence type="ECO:0000256" key="1">
    <source>
        <dbReference type="SAM" id="MobiDB-lite"/>
    </source>
</evidence>
<dbReference type="Pfam" id="PF13646">
    <property type="entry name" value="HEAT_2"/>
    <property type="match status" value="1"/>
</dbReference>
<dbReference type="InterPro" id="IPR011989">
    <property type="entry name" value="ARM-like"/>
</dbReference>
<dbReference type="GO" id="GO:0016491">
    <property type="term" value="F:oxidoreductase activity"/>
    <property type="evidence" value="ECO:0007669"/>
    <property type="project" value="TreeGrafter"/>
</dbReference>
<dbReference type="PANTHER" id="PTHR12697:SF5">
    <property type="entry name" value="DEOXYHYPUSINE HYDROXYLASE"/>
    <property type="match status" value="1"/>
</dbReference>
<dbReference type="Proteomes" id="UP000016761">
    <property type="component" value="Unassembled WGS sequence"/>
</dbReference>
<evidence type="ECO:0000313" key="3">
    <source>
        <dbReference type="Proteomes" id="UP000016761"/>
    </source>
</evidence>
<name>U4T2A5_9GAMM</name>
<dbReference type="EMBL" id="AUSW01000035">
    <property type="protein sequence ID" value="ERL54615.1"/>
    <property type="molecule type" value="Genomic_DNA"/>
</dbReference>
<proteinExistence type="predicted"/>
<organism evidence="2 3">
    <name type="scientific">Psychrobacter aquaticus CMS 56</name>
    <dbReference type="NCBI Taxonomy" id="1354303"/>
    <lineage>
        <taxon>Bacteria</taxon>
        <taxon>Pseudomonadati</taxon>
        <taxon>Pseudomonadota</taxon>
        <taxon>Gammaproteobacteria</taxon>
        <taxon>Moraxellales</taxon>
        <taxon>Moraxellaceae</taxon>
        <taxon>Psychrobacter</taxon>
    </lineage>
</organism>
<dbReference type="eggNOG" id="COG1413">
    <property type="taxonomic scope" value="Bacteria"/>
</dbReference>
<reference evidence="2 3" key="1">
    <citation type="journal article" date="2013" name="Genome Announc.">
        <title>Draft Genome Sequence of Psychrobacter aquaticus Strain CMS 56T, Isolated from a Cyanobacterial Mat Sample Collected from Water Bodies in the McMurdo Dry Valley Region of Antarctica.</title>
        <authorList>
            <person name="Reddy G.S."/>
            <person name="Ara S."/>
            <person name="Singh A."/>
            <person name="Kumar Pinnaka A."/>
            <person name="Shivaji S."/>
        </authorList>
    </citation>
    <scope>NUCLEOTIDE SEQUENCE [LARGE SCALE GENOMIC DNA]</scope>
    <source>
        <strain evidence="2 3">CMS 56</strain>
    </source>
</reference>
<feature type="region of interest" description="Disordered" evidence="1">
    <location>
        <begin position="2266"/>
        <end position="2286"/>
    </location>
</feature>
<dbReference type="PATRIC" id="fig|1354303.4.peg.2721"/>
<dbReference type="SUPFAM" id="SSF48371">
    <property type="entry name" value="ARM repeat"/>
    <property type="match status" value="3"/>
</dbReference>
<gene>
    <name evidence="2" type="ORF">M917_2763</name>
</gene>
<dbReference type="STRING" id="1354303.M917_2763"/>
<sequence>MITALCVSDTRLFSSADDGSIKSWAFEKGQPSTCKEDIGKTQRLAYTSYAEKPALLAVGTDQSLRFLPIDEEQNGKLLTVAHVIKDGYHRIQQLLTDSSNNSEAAFLDGIALLESQVDHQTLKLIERILADRSNGLSASRALQLVQWLAGTELAARLPILEEQLGSARSSSVRLAAFDGLAAATADTSSLHTLPAYLEYALSRTNEDVISAALQGYLKIAIGDVDRQRRVLPILQGALSHSMLPIRRQALAALEYLLPDASPKADFMALDSRYPDTIQTGLIRLYQRGLLDHPEVARQLMLLQGHHQTDVRQTAFYTALLAQPELITALKHQANAQNDTQLLRTLTDFDDFRLLRGTVFDNLKIDKRTTDHYELLNTKIGTRLEHQNNSQNTDNNNVTENAPNSQAVSLALSTQDFVTQTEQTPAKKVKEVSKNTPNAAVLTRPILSNSCLDPLLQNLSNRHDDISFRAAYALACLQDKRAFGTLIRFMHHDNDAFVRTGVAAALGHLQIADGQAILPTLLDDADAGVRQVAMSALGKLVNDDLSWVAFGFASTHQDIHERALAILLTQVLNNKKKSVDSPSMSAILEQALNNPFTSIRLEVVKVLLNRALERASKTAIISMIEKLQHSLFEDVHQVALEEWQRLLLQNPSKTGENPDDVDINQSVLTLLLADTFANIRKQAFDTALKNSKRLGFTNLLLTALASPHLDTKRLALNHLQAKASKQQLRALMPALMALLADNSIDLRQQALEVALTLTDSGVLSNHSSDDAANDNNISLVDYEALLNAGLNSPYPDIQLTVAKLLASQASSYPEPIKAQYETKAYEVFTQYLNKDMPISTGKSKNNDDYQQWHQHITEALTGLAALSDPKNHNALDWYARYLHHSDADFKGLAPKLMYITTAQDAELLATWQKDERPLVRQSASLALAVWGDGRGQHFFNNTASNGARTSDSHNDSLRHLVEPMSPIQWLQARSGLGITQAQQLHVLFDNQSYAPAAGLLLIFDALAAPLTRPKRLIEALSFADNDTAVVYAHILARFGLPMMSNWQYLSEHLTLKIGNILSAHPTVLTMLSETSGVNACNTIDARASIFSTVDINSLQQLAYLTQHEQPLIRAHAVQVLCNLSNLLTLRPYDQEAQVLTALQTWQRSINALLQRHHCPKHIDDLNQISASNTATDYDYQTLAFGAWLGVIRESEDNHSSTEQAIRGLMWLTTQPVVSNTVSASISDDDYQPAVMEATDWSDSVSRVLLPLLHRHHIETRELVWDCLSQLPIPASRLAEHAMSAPYRDMVKRGLHCLIGSLETESTVIDNKDDASNQQLSNLLTTNHELLAEETYQLLKERLGHLPASLMALKTESLPLLRQLVSEWRQVTTRTSNKAALAANASEQILSEQALRQDKLTFLLQARHCHDWQTRYQTFMQLIDFDEVLFADTRFSDTLLIDDLFVFLVDSTSKHEQGQVLSLITQALQSYQRIRAAQIENFDKNAIEQVAQTTYSQLLALLDNSSIRLSNADVYRCIAALRDTNLAAPLRQRLQQLFEHPESDAPQERQQLFDVLVMISGYDQPIDDYLSEHKDLRWLQRQHPRDLEALLSLFTLLLRYADYAHAAQLFRSLAWMPAVSMPDDAEDRNDIAGRIDNVLALSYDQLPDKYVQNLIKAVSYRVKKRENNASILKSILKKALSHKEAQVPFLAAEGLAHCGNSEGLSTLMASIDYHADGSVRRRSVLAIGEMMRVKPADMPAQSPLSQTTETTAALYKAYDKLIKLAEENEHYLQDVACEALGHIAHGGHFEYSAQIFALLKSQLSDPELQPYNPAITHWLNGLRWLNTAAAWAEIRRYIQRQLSEQLPFAPQQHAISLLAHHDSEASKALLIDILSQHTNHEAILEAAYTAAQNLWGDRTDHIYPYDWAAIQNIHEDFAASLATLSLKRIVKHSSIDTLAPFITQYSHQLPTQTCITLQNALLAKPEMSPSQLGSLIDSSDAQIQHLGLRYLTQYPSQYFDTQMQAACKRYLTAAQHKWQSLLDSVTAQSAMMSHTAWLNDVQQVMNTITTLLWLICRYTAPSDSVFEWLASQLSSPVISSVTTLATAVNQYWQQALLGLLARQENDDHLLIELMPILTTIANAQIVQLAADNRALLSTLLERLSLQGDQSVKLNETKTLPTDTPQTNLNQQLLVWIKAKDAAALYHCAQGNNVDTSIQVGAIEALGQLHDPKIGTWLESLINTIASADHHTDVELKKLAYKVLRRWQRGMERAQQKRPQAPNIEVLKAAHTKRTAKQQNQVEGHHYDQ</sequence>
<comment type="caution">
    <text evidence="2">The sequence shown here is derived from an EMBL/GenBank/DDBJ whole genome shotgun (WGS) entry which is preliminary data.</text>
</comment>
<evidence type="ECO:0000313" key="2">
    <source>
        <dbReference type="EMBL" id="ERL54615.1"/>
    </source>
</evidence>
<keyword evidence="3" id="KW-1185">Reference proteome</keyword>
<accession>U4T2A5</accession>
<dbReference type="PANTHER" id="PTHR12697">
    <property type="entry name" value="PBS LYASE HEAT-LIKE PROTEIN"/>
    <property type="match status" value="1"/>
</dbReference>
<dbReference type="InterPro" id="IPR016024">
    <property type="entry name" value="ARM-type_fold"/>
</dbReference>
<protein>
    <submittedName>
        <fullName evidence="2">Uncharacterized protein</fullName>
    </submittedName>
</protein>
<dbReference type="Gene3D" id="1.25.10.10">
    <property type="entry name" value="Leucine-rich Repeat Variant"/>
    <property type="match status" value="4"/>
</dbReference>